<name>A0ABR2MWQ6_9ASPA</name>
<evidence type="ECO:0000313" key="4">
    <source>
        <dbReference type="EMBL" id="KAK8968650.1"/>
    </source>
</evidence>
<protein>
    <submittedName>
        <fullName evidence="4">Histone-lysine N-methyltransferase EZ1</fullName>
    </submittedName>
</protein>
<dbReference type="EMBL" id="JBBWWR010000004">
    <property type="protein sequence ID" value="KAK8968650.1"/>
    <property type="molecule type" value="Genomic_DNA"/>
</dbReference>
<feature type="compositionally biased region" description="Basic residues" evidence="3">
    <location>
        <begin position="467"/>
        <end position="484"/>
    </location>
</feature>
<feature type="region of interest" description="Disordered" evidence="3">
    <location>
        <begin position="458"/>
        <end position="534"/>
    </location>
</feature>
<dbReference type="PANTHER" id="PTHR45747:SF4">
    <property type="entry name" value="HISTONE-LYSINE N-METHYLTRANSFERASE E(Z)"/>
    <property type="match status" value="1"/>
</dbReference>
<organism evidence="4 5">
    <name type="scientific">Platanthera guangdongensis</name>
    <dbReference type="NCBI Taxonomy" id="2320717"/>
    <lineage>
        <taxon>Eukaryota</taxon>
        <taxon>Viridiplantae</taxon>
        <taxon>Streptophyta</taxon>
        <taxon>Embryophyta</taxon>
        <taxon>Tracheophyta</taxon>
        <taxon>Spermatophyta</taxon>
        <taxon>Magnoliopsida</taxon>
        <taxon>Liliopsida</taxon>
        <taxon>Asparagales</taxon>
        <taxon>Orchidaceae</taxon>
        <taxon>Orchidoideae</taxon>
        <taxon>Orchideae</taxon>
        <taxon>Orchidinae</taxon>
        <taxon>Platanthera</taxon>
    </lineage>
</organism>
<dbReference type="PANTHER" id="PTHR45747">
    <property type="entry name" value="HISTONE-LYSINE N-METHYLTRANSFERASE E(Z)"/>
    <property type="match status" value="1"/>
</dbReference>
<reference evidence="4 5" key="1">
    <citation type="journal article" date="2022" name="Nat. Plants">
        <title>Genomes of leafy and leafless Platanthera orchids illuminate the evolution of mycoheterotrophy.</title>
        <authorList>
            <person name="Li M.H."/>
            <person name="Liu K.W."/>
            <person name="Li Z."/>
            <person name="Lu H.C."/>
            <person name="Ye Q.L."/>
            <person name="Zhang D."/>
            <person name="Wang J.Y."/>
            <person name="Li Y.F."/>
            <person name="Zhong Z.M."/>
            <person name="Liu X."/>
            <person name="Yu X."/>
            <person name="Liu D.K."/>
            <person name="Tu X.D."/>
            <person name="Liu B."/>
            <person name="Hao Y."/>
            <person name="Liao X.Y."/>
            <person name="Jiang Y.T."/>
            <person name="Sun W.H."/>
            <person name="Chen J."/>
            <person name="Chen Y.Q."/>
            <person name="Ai Y."/>
            <person name="Zhai J.W."/>
            <person name="Wu S.S."/>
            <person name="Zhou Z."/>
            <person name="Hsiao Y.Y."/>
            <person name="Wu W.L."/>
            <person name="Chen Y.Y."/>
            <person name="Lin Y.F."/>
            <person name="Hsu J.L."/>
            <person name="Li C.Y."/>
            <person name="Wang Z.W."/>
            <person name="Zhao X."/>
            <person name="Zhong W.Y."/>
            <person name="Ma X.K."/>
            <person name="Ma L."/>
            <person name="Huang J."/>
            <person name="Chen G.Z."/>
            <person name="Huang M.Z."/>
            <person name="Huang L."/>
            <person name="Peng D.H."/>
            <person name="Luo Y.B."/>
            <person name="Zou S.Q."/>
            <person name="Chen S.P."/>
            <person name="Lan S."/>
            <person name="Tsai W.C."/>
            <person name="Van de Peer Y."/>
            <person name="Liu Z.J."/>
        </authorList>
    </citation>
    <scope>NUCLEOTIDE SEQUENCE [LARGE SCALE GENOMIC DNA]</scope>
    <source>
        <strain evidence="4">Lor288</strain>
    </source>
</reference>
<dbReference type="InterPro" id="IPR045318">
    <property type="entry name" value="EZH1/2-like"/>
</dbReference>
<evidence type="ECO:0000256" key="1">
    <source>
        <dbReference type="ARBA" id="ARBA00023015"/>
    </source>
</evidence>
<keyword evidence="5" id="KW-1185">Reference proteome</keyword>
<keyword evidence="1" id="KW-0805">Transcription regulation</keyword>
<evidence type="ECO:0000256" key="3">
    <source>
        <dbReference type="SAM" id="MobiDB-lite"/>
    </source>
</evidence>
<feature type="compositionally biased region" description="Basic and acidic residues" evidence="3">
    <location>
        <begin position="287"/>
        <end position="296"/>
    </location>
</feature>
<feature type="region of interest" description="Disordered" evidence="3">
    <location>
        <begin position="283"/>
        <end position="315"/>
    </location>
</feature>
<proteinExistence type="predicted"/>
<feature type="compositionally biased region" description="Low complexity" evidence="3">
    <location>
        <begin position="489"/>
        <end position="500"/>
    </location>
</feature>
<evidence type="ECO:0000313" key="5">
    <source>
        <dbReference type="Proteomes" id="UP001412067"/>
    </source>
</evidence>
<keyword evidence="2" id="KW-0804">Transcription</keyword>
<feature type="compositionally biased region" description="Polar residues" evidence="3">
    <location>
        <begin position="512"/>
        <end position="524"/>
    </location>
</feature>
<evidence type="ECO:0000256" key="2">
    <source>
        <dbReference type="ARBA" id="ARBA00023163"/>
    </source>
</evidence>
<sequence length="680" mass="75796">MNTSQDILLVIDSLKKQVAADRCIFIKKKIEENKQKLGSITQHIYNMSKFRRSVTIENNDDGADLLRRRQNDALCMLSNLDLSCPDRDSSSYQEESSHTPAAVLFGHNFGGKNSIRPIKLAEVPKLPPYTTWIFLDRNQRMSEDQSVVGRRRIYYDSSCGEALICSDSEEEVIEEEDDKKAFGNIEDYILSFHRLIFGPTSYVRCARIRRNISLPVTRVRRDFPRLASCRDTLARSCSSTASRGAVSATRVVRLRLFTDKRQFRCRGPYAYFAVAALDNSSLAQTQRESHGEEEAGSRSSRKKKSQKQSNDRVKCTGEAKARAHFYNRGVSGQRSATRNGHGLNQARYNNILLAERSDNCGKSVPKDGKIEDSIFDKDLDAALDSFDNLFCRRCLVFDCRLHGCSHDLVFPSEKQLPWSCSDDGSPCGSHCYRMASKSENTLTVNLQIPHVREELTNANVSAGKMHSSPRKKSRGSSNARKVRPNHSGSASSSARVSAESSESEVRPYPENSIINHSLPSNNNLGAKGGNRKRNNKRVAERVLVCIKKRQKQMVPSDSDSVVNGSIVQQDMKLRSKNCYRKKGAASSFHAKVANKAIGKSKKKKLVVHEDSNSTCGVVEKETQDGIIKETPVTNSEDILRKEFVDDIIASKPAVVPPQIVLSPSVLAVSIPQPSFQPSAP</sequence>
<accession>A0ABR2MWQ6</accession>
<gene>
    <name evidence="4" type="primary">EZ1</name>
    <name evidence="4" type="ORF">KSP40_PGU021604</name>
</gene>
<dbReference type="Proteomes" id="UP001412067">
    <property type="component" value="Unassembled WGS sequence"/>
</dbReference>
<comment type="caution">
    <text evidence="4">The sequence shown here is derived from an EMBL/GenBank/DDBJ whole genome shotgun (WGS) entry which is preliminary data.</text>
</comment>